<dbReference type="EMBL" id="CAJZBQ010000044">
    <property type="protein sequence ID" value="CAG9327731.1"/>
    <property type="molecule type" value="Genomic_DNA"/>
</dbReference>
<dbReference type="PROSITE" id="PS50004">
    <property type="entry name" value="C2"/>
    <property type="match status" value="2"/>
</dbReference>
<dbReference type="GO" id="GO:0005814">
    <property type="term" value="C:centriole"/>
    <property type="evidence" value="ECO:0007669"/>
    <property type="project" value="TreeGrafter"/>
</dbReference>
<dbReference type="InterPro" id="IPR000008">
    <property type="entry name" value="C2_dom"/>
</dbReference>
<dbReference type="GO" id="GO:0071539">
    <property type="term" value="P:protein localization to centrosome"/>
    <property type="evidence" value="ECO:0007669"/>
    <property type="project" value="TreeGrafter"/>
</dbReference>
<dbReference type="Pfam" id="PF25339">
    <property type="entry name" value="C2_C2CD3_N"/>
    <property type="match status" value="1"/>
</dbReference>
<dbReference type="Pfam" id="PF00168">
    <property type="entry name" value="C2"/>
    <property type="match status" value="2"/>
</dbReference>
<sequence length="1700" mass="195489">MSEKFNSYPSLPPEIQNSIHGILKVLLGSVVWLDPPYNPEGLLFRVKFWGEKTPGIILKPKSTKQDSISNIAIYTIRCTQPIFTNYLNDMSTLTIDTMDAQWRLIGQIHINVRLYIKRDPVMAKGKLASNSGFANLEVDGVFPILTCENEPRKIGEIEIKAFTNYHGWENERTSKEVLASFEMNELKARFEDPIGNIEERKVQDDDRIPNSYANKNRGEYNKEKLDEMKLEIEGKNIEIYKKNDPSKIFVPKSSLKKIPKPEHAVDEEVKATEKNIEKDINPPSLSTEWEKVKAKGDSLKAKLLVAKAEEIALTTSVEQSKIDEGRIPSVHEVEAMMLPEDITVAKLPGPTDIFEVPEREKKPFSDLTSMKHLKLSISTLTLLIDKSELKDKSLFLECIVPVPTLVQRTPSEKLQNSPISIFMDSFKITNKNISNNLYTFNHESVHHLGLGEGIFGKLANQNIRIKLCTSETKEKPIELGRADILWEKILLAPGFIYSETIDLIGEDKNPRARKNTKARVIGRLNASFFMVSDENKDLKIAEANKKEEVKVEEKHEEILKNYSSEKPSQELEFKSFQLYLYIESVSQVVRSDGSLPNIFINYKTFPDPEKISTPVFWECDETKKINHKMMIPITATESIVSKLRNAFITLEVWDKISTAKDELLGLVKLQLNFFATALSSGNLALFNSVYPIIAVDEYRPINNLRTAKDIGYLRVCLALGTPAQVHRLHLSQSNADNNSEKFSFTNKRQDKKEQEIEVKVYEEKNWNQKTSKKEEKNEWDIENVKGKQDKIVTESIESIGDIAAFLNTKPQQETVKESPVIELPVKVEPQPLAELPKQSPKIEKIFEEPKMQEIPKEKTKEELVFFIKKCLDIEEVSIEEELKIVDRFNHRFIHSENFSHLLQELRLGIPPNDIQALIDLIISESPETSNKRRIQFIDIFHTLGIQPKSSNTKHSFSLTLKDIFACPFLTKLPNKSTYLKYLFPKEETYMESELLEANNSVSINISSLHSFTLPNHSDISECFSSEDEGIIIYLCRNVSRSEDQVIAKAVLPIEELVDLEPNKKITRVVCLYGDRNIKVESYLNEVIGKIRLVIEYKQSMTFDDPGKSVELVYEKQTQIDRVLPRQNMLTIFIENLGDLSRAQRYLKNLGIEIDQKCKVKVLVNIFCEDESLNKEFGVLEIDERDFGENVSIREKYQIEMTLNSEILNYLKNKSATIKVILISKSYEEITLGTTKISLIPLLLHSNAAGEFALLNEYGQFMGYINISFSFQIDDTRPQSPEQLEIAEEPKPLKNPNLPDLEPLPTLMIEEEPNTSKVQLTIESAMHLPKEINGEISNPFIQFKWFDSQTYKTPPVLRSSCPSWNSSHTLNIPLDSSKLRKPIIFEIWHRSFTNHSDTKLGECEVDLSALMVVDQIDGWYHIMDSFKSSGQLKIRITPTENLYEKITGKQRKNSRAPSPAPKLREIEEKPKKKNVYEERISLISKSLENENDEEIYQKHLENMRTLESITHNYGSWGLNRDRSPPRIEQDKAAFRHTSPLRKSRVSPPKYFEEAEEKQRQYNFSDIWKENTNLAPHYSEEIAHVEPHYGREFIKYEEEEKKLDSDEEWDQNKINDILSSIEEATKLADQLQQDQYQLPIEEEKKPEESHIRAYSSDYREPTLLRPPGRISPTNLVKNPLPNMMVTDSEISRIAAIMKGKMS</sequence>
<dbReference type="CDD" id="cd00030">
    <property type="entry name" value="C2"/>
    <property type="match status" value="1"/>
</dbReference>
<reference evidence="2" key="1">
    <citation type="submission" date="2021-09" db="EMBL/GenBank/DDBJ databases">
        <authorList>
            <consortium name="AG Swart"/>
            <person name="Singh M."/>
            <person name="Singh A."/>
            <person name="Seah K."/>
            <person name="Emmerich C."/>
        </authorList>
    </citation>
    <scope>NUCLEOTIDE SEQUENCE</scope>
    <source>
        <strain evidence="2">ATCC30299</strain>
    </source>
</reference>
<dbReference type="InterPro" id="IPR035892">
    <property type="entry name" value="C2_domain_sf"/>
</dbReference>
<dbReference type="SUPFAM" id="SSF49562">
    <property type="entry name" value="C2 domain (Calcium/lipid-binding domain, CaLB)"/>
    <property type="match status" value="1"/>
</dbReference>
<dbReference type="Proteomes" id="UP001162131">
    <property type="component" value="Unassembled WGS sequence"/>
</dbReference>
<dbReference type="Gene3D" id="2.60.40.150">
    <property type="entry name" value="C2 domain"/>
    <property type="match status" value="1"/>
</dbReference>
<dbReference type="GO" id="GO:0060271">
    <property type="term" value="P:cilium assembly"/>
    <property type="evidence" value="ECO:0007669"/>
    <property type="project" value="TreeGrafter"/>
</dbReference>
<name>A0AAU9JN41_9CILI</name>
<comment type="caution">
    <text evidence="2">The sequence shown here is derived from an EMBL/GenBank/DDBJ whole genome shotgun (WGS) entry which is preliminary data.</text>
</comment>
<accession>A0AAU9JN41</accession>
<dbReference type="InterPro" id="IPR057537">
    <property type="entry name" value="C2_C2CD3_N"/>
</dbReference>
<protein>
    <recommendedName>
        <fullName evidence="1">C2 domain-containing protein</fullName>
    </recommendedName>
</protein>
<gene>
    <name evidence="2" type="ORF">BSTOLATCC_MIC44359</name>
</gene>
<feature type="domain" description="C2" evidence="1">
    <location>
        <begin position="1298"/>
        <end position="1419"/>
    </location>
</feature>
<dbReference type="GO" id="GO:0034451">
    <property type="term" value="C:centriolar satellite"/>
    <property type="evidence" value="ECO:0007669"/>
    <property type="project" value="TreeGrafter"/>
</dbReference>
<evidence type="ECO:0000313" key="2">
    <source>
        <dbReference type="EMBL" id="CAG9327731.1"/>
    </source>
</evidence>
<organism evidence="2 3">
    <name type="scientific">Blepharisma stoltei</name>
    <dbReference type="NCBI Taxonomy" id="1481888"/>
    <lineage>
        <taxon>Eukaryota</taxon>
        <taxon>Sar</taxon>
        <taxon>Alveolata</taxon>
        <taxon>Ciliophora</taxon>
        <taxon>Postciliodesmatophora</taxon>
        <taxon>Heterotrichea</taxon>
        <taxon>Heterotrichida</taxon>
        <taxon>Blepharismidae</taxon>
        <taxon>Blepharisma</taxon>
    </lineage>
</organism>
<feature type="domain" description="C2" evidence="1">
    <location>
        <begin position="563"/>
        <end position="685"/>
    </location>
</feature>
<evidence type="ECO:0000313" key="3">
    <source>
        <dbReference type="Proteomes" id="UP001162131"/>
    </source>
</evidence>
<evidence type="ECO:0000259" key="1">
    <source>
        <dbReference type="PROSITE" id="PS50004"/>
    </source>
</evidence>
<dbReference type="GO" id="GO:0061511">
    <property type="term" value="P:centriole elongation"/>
    <property type="evidence" value="ECO:0007669"/>
    <property type="project" value="TreeGrafter"/>
</dbReference>
<dbReference type="PANTHER" id="PTHR21254:SF1">
    <property type="entry name" value="C2 DOMAIN-CONTAINING PROTEIN 3"/>
    <property type="match status" value="1"/>
</dbReference>
<dbReference type="SMART" id="SM00239">
    <property type="entry name" value="C2"/>
    <property type="match status" value="1"/>
</dbReference>
<keyword evidence="3" id="KW-1185">Reference proteome</keyword>
<dbReference type="PANTHER" id="PTHR21254">
    <property type="entry name" value="C2 DOMAIN-CONTAINING PROTEIN 3"/>
    <property type="match status" value="1"/>
</dbReference>
<proteinExistence type="predicted"/>